<dbReference type="EMBL" id="UZAH01040509">
    <property type="protein sequence ID" value="VDP58723.1"/>
    <property type="molecule type" value="Genomic_DNA"/>
</dbReference>
<dbReference type="OrthoDB" id="95964at2759"/>
<feature type="compositionally biased region" description="Pro residues" evidence="1">
    <location>
        <begin position="370"/>
        <end position="380"/>
    </location>
</feature>
<evidence type="ECO:0000313" key="2">
    <source>
        <dbReference type="EMBL" id="VDP58723.1"/>
    </source>
</evidence>
<dbReference type="AlphaFoldDB" id="A0A183GVD3"/>
<accession>A0A3P8ILS2</accession>
<proteinExistence type="predicted"/>
<gene>
    <name evidence="2" type="ORF">HPBE_LOCUS26652</name>
</gene>
<organism evidence="3 4">
    <name type="scientific">Heligmosomoides polygyrus</name>
    <name type="common">Parasitic roundworm</name>
    <dbReference type="NCBI Taxonomy" id="6339"/>
    <lineage>
        <taxon>Eukaryota</taxon>
        <taxon>Metazoa</taxon>
        <taxon>Ecdysozoa</taxon>
        <taxon>Nematoda</taxon>
        <taxon>Chromadorea</taxon>
        <taxon>Rhabditida</taxon>
        <taxon>Rhabditina</taxon>
        <taxon>Rhabditomorpha</taxon>
        <taxon>Strongyloidea</taxon>
        <taxon>Heligmosomidae</taxon>
        <taxon>Heligmosomoides</taxon>
    </lineage>
</organism>
<feature type="region of interest" description="Disordered" evidence="1">
    <location>
        <begin position="98"/>
        <end position="140"/>
    </location>
</feature>
<evidence type="ECO:0000256" key="1">
    <source>
        <dbReference type="SAM" id="MobiDB-lite"/>
    </source>
</evidence>
<evidence type="ECO:0000313" key="3">
    <source>
        <dbReference type="Proteomes" id="UP000050761"/>
    </source>
</evidence>
<feature type="compositionally biased region" description="Acidic residues" evidence="1">
    <location>
        <begin position="356"/>
        <end position="367"/>
    </location>
</feature>
<reference evidence="4" key="2">
    <citation type="submission" date="2019-09" db="UniProtKB">
        <authorList>
            <consortium name="WormBaseParasite"/>
        </authorList>
    </citation>
    <scope>IDENTIFICATION</scope>
</reference>
<evidence type="ECO:0000313" key="4">
    <source>
        <dbReference type="WBParaSite" id="HPBE_0002665301-mRNA-1"/>
    </source>
</evidence>
<name>A0A183GVD3_HELPZ</name>
<keyword evidence="3" id="KW-1185">Reference proteome</keyword>
<protein>
    <submittedName>
        <fullName evidence="4">Peptidase A2 domain-containing protein</fullName>
    </submittedName>
</protein>
<feature type="compositionally biased region" description="Basic and acidic residues" evidence="1">
    <location>
        <begin position="123"/>
        <end position="133"/>
    </location>
</feature>
<reference evidence="2 3" key="1">
    <citation type="submission" date="2018-11" db="EMBL/GenBank/DDBJ databases">
        <authorList>
            <consortium name="Pathogen Informatics"/>
        </authorList>
    </citation>
    <scope>NUCLEOTIDE SEQUENCE [LARGE SCALE GENOMIC DNA]</scope>
</reference>
<feature type="region of interest" description="Disordered" evidence="1">
    <location>
        <begin position="356"/>
        <end position="387"/>
    </location>
</feature>
<accession>A0A183GVD3</accession>
<feature type="region of interest" description="Disordered" evidence="1">
    <location>
        <begin position="1"/>
        <end position="31"/>
    </location>
</feature>
<dbReference type="Proteomes" id="UP000050761">
    <property type="component" value="Unassembled WGS sequence"/>
</dbReference>
<feature type="compositionally biased region" description="Polar residues" evidence="1">
    <location>
        <begin position="21"/>
        <end position="31"/>
    </location>
</feature>
<dbReference type="WBParaSite" id="HPBE_0002665301-mRNA-1">
    <property type="protein sequence ID" value="HPBE_0002665301-mRNA-1"/>
    <property type="gene ID" value="HPBE_0002665301"/>
</dbReference>
<sequence length="423" mass="45331">MGPPVTRPHAQSVESRAVAPTPSSSPDSAITSGLARSLRNLSDDAIPRGKDVKELRDATMVAITEACTDNRSYTNHVVTKTFNEGERVDTVPLVAKLTPDSGPSGPRVPFFQDIGHHGSSAEQPRRSRSETNGRSHAPVDTFGNRLNQFFVAQIPIKFNNIHVDTGASITVTTVETAPLFGVFTFSAGNISTAVGMAGIPIRILEAACVSSSADSYNIILGNDLLAKLPPWSINYANRTFSMAEHSMQILCVAPPTNECSSEEPIAPMLRTYIDANQLDWDKWVAACSFMYNTSVHTITVFQKAWSVPGPSFSLLSVTVRTELEPMEPETPADPGKCDFSASQPCDGSLQDLVDDVETPMDTSDDGALEQPPPEPEPICPAPTAAPYATVAGPSRSSPVFFKDDFPLLSKDTSSCCVTADAKP</sequence>